<comment type="cofactor">
    <cofactor evidence="1">
        <name>FAD</name>
        <dbReference type="ChEBI" id="CHEBI:57692"/>
    </cofactor>
</comment>
<keyword evidence="7" id="KW-1185">Reference proteome</keyword>
<dbReference type="InterPro" id="IPR016164">
    <property type="entry name" value="FAD-linked_Oxase-like_C"/>
</dbReference>
<dbReference type="InterPro" id="IPR036318">
    <property type="entry name" value="FAD-bd_PCMH-like_sf"/>
</dbReference>
<sequence>MNMQRTERENMTVPQDGMTPPFEEAIARFIELLGEDAVLLDASQVDEFRDPYEGPDATAHQPAFVVQPGSVEDIQGVVRIARELGVHLWTSSMGRNFGYGGSAPIVGGSVIVNLRRLNRILEINEEGGYVLVEPGVTFFDLYAELQRRGVALAMSVPDLGWGSVMGNALQHGFGYHEHGDHAAAVCGMEVVLANGEVLRTGQGANTRSSLWQAHKRGFGPSLDSLFMQSNFGIVTKMGLWLRPRPEVIVTGSIVCDGEEDLVPLIELLRPLVRDKTVQGLPLVSATRSVDDSAEGEAADLARGLRKIMRPGRWNARISMYGRASVVAAQRAVIEEQVAALPGARLELRSYPGDAKVEDVEPRDRVPAGIPTMVLLDVIKAAFYGDNTGHLDFAPVIPFEGEAAARHESMVTSVLDEFGLAGMFAWIVNSRSMVGACMVLFDKTSAEQVARAHAAVSRMCEIAAEWGWTEYRAHISLADSVASNFDFGGHALGSTYSRIKDALDPDGILSPGSHGIWPRAAR</sequence>
<proteinExistence type="predicted"/>
<name>A0A2U1T1B5_9MICO</name>
<dbReference type="GO" id="GO:0071949">
    <property type="term" value="F:FAD binding"/>
    <property type="evidence" value="ECO:0007669"/>
    <property type="project" value="InterPro"/>
</dbReference>
<dbReference type="SUPFAM" id="SSF56176">
    <property type="entry name" value="FAD-binding/transporter-associated domain-like"/>
    <property type="match status" value="1"/>
</dbReference>
<dbReference type="Proteomes" id="UP000244978">
    <property type="component" value="Unassembled WGS sequence"/>
</dbReference>
<keyword evidence="3" id="KW-0274">FAD</keyword>
<dbReference type="GO" id="GO:0008720">
    <property type="term" value="F:D-lactate dehydrogenase (NAD+) activity"/>
    <property type="evidence" value="ECO:0007669"/>
    <property type="project" value="TreeGrafter"/>
</dbReference>
<dbReference type="AlphaFoldDB" id="A0A2U1T1B5"/>
<gene>
    <name evidence="6" type="ORF">DF220_07325</name>
</gene>
<dbReference type="Gene3D" id="1.10.45.10">
    <property type="entry name" value="Vanillyl-alcohol Oxidase, Chain A, domain 4"/>
    <property type="match status" value="1"/>
</dbReference>
<dbReference type="EMBL" id="QEEX01000001">
    <property type="protein sequence ID" value="PWB97658.1"/>
    <property type="molecule type" value="Genomic_DNA"/>
</dbReference>
<dbReference type="InterPro" id="IPR016171">
    <property type="entry name" value="Vanillyl_alc_oxidase_C-sub2"/>
</dbReference>
<dbReference type="Gene3D" id="3.40.462.10">
    <property type="entry name" value="FAD-linked oxidases, C-terminal domain"/>
    <property type="match status" value="1"/>
</dbReference>
<keyword evidence="4" id="KW-0560">Oxidoreductase</keyword>
<dbReference type="InterPro" id="IPR004113">
    <property type="entry name" value="FAD-bd_oxidored_4_C"/>
</dbReference>
<dbReference type="InterPro" id="IPR006094">
    <property type="entry name" value="Oxid_FAD_bind_N"/>
</dbReference>
<dbReference type="Gene3D" id="3.30.43.10">
    <property type="entry name" value="Uridine Diphospho-n-acetylenolpyruvylglucosamine Reductase, domain 2"/>
    <property type="match status" value="1"/>
</dbReference>
<dbReference type="SUPFAM" id="SSF55103">
    <property type="entry name" value="FAD-linked oxidases, C-terminal domain"/>
    <property type="match status" value="1"/>
</dbReference>
<dbReference type="Pfam" id="PF02913">
    <property type="entry name" value="FAD-oxidase_C"/>
    <property type="match status" value="1"/>
</dbReference>
<organism evidence="6 7">
    <name type="scientific">Homoserinimonas hongtaonis</name>
    <dbReference type="NCBI Taxonomy" id="2079791"/>
    <lineage>
        <taxon>Bacteria</taxon>
        <taxon>Bacillati</taxon>
        <taxon>Actinomycetota</taxon>
        <taxon>Actinomycetes</taxon>
        <taxon>Micrococcales</taxon>
        <taxon>Microbacteriaceae</taxon>
        <taxon>Homoserinimonas</taxon>
    </lineage>
</organism>
<dbReference type="Gene3D" id="3.30.465.10">
    <property type="match status" value="1"/>
</dbReference>
<feature type="domain" description="FAD-binding PCMH-type" evidence="5">
    <location>
        <begin position="58"/>
        <end position="244"/>
    </location>
</feature>
<dbReference type="InterPro" id="IPR016170">
    <property type="entry name" value="Cytok_DH_C_sf"/>
</dbReference>
<accession>A0A2U1T1B5</accession>
<evidence type="ECO:0000256" key="4">
    <source>
        <dbReference type="ARBA" id="ARBA00023002"/>
    </source>
</evidence>
<keyword evidence="2" id="KW-0285">Flavoprotein</keyword>
<reference evidence="7" key="1">
    <citation type="submission" date="2018-04" db="EMBL/GenBank/DDBJ databases">
        <authorList>
            <person name="Liu S."/>
            <person name="Wang Z."/>
            <person name="Li J."/>
        </authorList>
    </citation>
    <scope>NUCLEOTIDE SEQUENCE [LARGE SCALE GENOMIC DNA]</scope>
    <source>
        <strain evidence="7">S1194</strain>
    </source>
</reference>
<dbReference type="PANTHER" id="PTHR11748:SF114">
    <property type="entry name" value="ARYL-ALCOHOL OXIDASE VANILLYL-ALCOHOL OXIDASE (AFU_ORTHOLOGUE AFUA_3G09500)-RELATED"/>
    <property type="match status" value="1"/>
</dbReference>
<dbReference type="PANTHER" id="PTHR11748">
    <property type="entry name" value="D-LACTATE DEHYDROGENASE"/>
    <property type="match status" value="1"/>
</dbReference>
<evidence type="ECO:0000256" key="2">
    <source>
        <dbReference type="ARBA" id="ARBA00022630"/>
    </source>
</evidence>
<dbReference type="InterPro" id="IPR016169">
    <property type="entry name" value="FAD-bd_PCMH_sub2"/>
</dbReference>
<dbReference type="InterPro" id="IPR016167">
    <property type="entry name" value="FAD-bd_PCMH_sub1"/>
</dbReference>
<protein>
    <submittedName>
        <fullName evidence="6">FAD-binding oxidoreductase</fullName>
    </submittedName>
</protein>
<evidence type="ECO:0000313" key="6">
    <source>
        <dbReference type="EMBL" id="PWB97658.1"/>
    </source>
</evidence>
<comment type="caution">
    <text evidence="6">The sequence shown here is derived from an EMBL/GenBank/DDBJ whole genome shotgun (WGS) entry which is preliminary data.</text>
</comment>
<dbReference type="InterPro" id="IPR016166">
    <property type="entry name" value="FAD-bd_PCMH"/>
</dbReference>
<evidence type="ECO:0000256" key="1">
    <source>
        <dbReference type="ARBA" id="ARBA00001974"/>
    </source>
</evidence>
<evidence type="ECO:0000256" key="3">
    <source>
        <dbReference type="ARBA" id="ARBA00022827"/>
    </source>
</evidence>
<dbReference type="Pfam" id="PF01565">
    <property type="entry name" value="FAD_binding_4"/>
    <property type="match status" value="1"/>
</dbReference>
<dbReference type="GO" id="GO:1903457">
    <property type="term" value="P:lactate catabolic process"/>
    <property type="evidence" value="ECO:0007669"/>
    <property type="project" value="TreeGrafter"/>
</dbReference>
<dbReference type="GO" id="GO:0004458">
    <property type="term" value="F:D-lactate dehydrogenase (cytochrome) activity"/>
    <property type="evidence" value="ECO:0007669"/>
    <property type="project" value="TreeGrafter"/>
</dbReference>
<dbReference type="PROSITE" id="PS51387">
    <property type="entry name" value="FAD_PCMH"/>
    <property type="match status" value="1"/>
</dbReference>
<evidence type="ECO:0000259" key="5">
    <source>
        <dbReference type="PROSITE" id="PS51387"/>
    </source>
</evidence>
<evidence type="ECO:0000313" key="7">
    <source>
        <dbReference type="Proteomes" id="UP000244978"/>
    </source>
</evidence>